<dbReference type="RefSeq" id="WP_255065093.1">
    <property type="nucleotide sequence ID" value="NZ_JANDBD010000020.1"/>
</dbReference>
<dbReference type="Proteomes" id="UP001651690">
    <property type="component" value="Unassembled WGS sequence"/>
</dbReference>
<keyword evidence="2" id="KW-1185">Reference proteome</keyword>
<comment type="caution">
    <text evidence="1">The sequence shown here is derived from an EMBL/GenBank/DDBJ whole genome shotgun (WGS) entry which is preliminary data.</text>
</comment>
<evidence type="ECO:0000313" key="1">
    <source>
        <dbReference type="EMBL" id="MCP9276837.1"/>
    </source>
</evidence>
<organism evidence="1 2">
    <name type="scientific">Mycolicibacterium arenosum</name>
    <dbReference type="NCBI Taxonomy" id="2952157"/>
    <lineage>
        <taxon>Bacteria</taxon>
        <taxon>Bacillati</taxon>
        <taxon>Actinomycetota</taxon>
        <taxon>Actinomycetes</taxon>
        <taxon>Mycobacteriales</taxon>
        <taxon>Mycobacteriaceae</taxon>
        <taxon>Mycolicibacterium</taxon>
    </lineage>
</organism>
<name>A0ABT1MGF8_9MYCO</name>
<evidence type="ECO:0000313" key="2">
    <source>
        <dbReference type="Proteomes" id="UP001651690"/>
    </source>
</evidence>
<dbReference type="EMBL" id="JANDBD010000020">
    <property type="protein sequence ID" value="MCP9276837.1"/>
    <property type="molecule type" value="Genomic_DNA"/>
</dbReference>
<reference evidence="1 2" key="1">
    <citation type="submission" date="2022-06" db="EMBL/GenBank/DDBJ databases">
        <title>Mycolicibacterium sp. CAU 1645 isolated from seawater.</title>
        <authorList>
            <person name="Kim W."/>
        </authorList>
    </citation>
    <scope>NUCLEOTIDE SEQUENCE [LARGE SCALE GENOMIC DNA]</scope>
    <source>
        <strain evidence="1 2">CAU 1645</strain>
    </source>
</reference>
<protein>
    <submittedName>
        <fullName evidence="1">Conjugal transfer protein</fullName>
    </submittedName>
</protein>
<sequence>MSASRGAASSVGRYAVLGLAAIAGLHVVWQVAFGQPVDVVGPARTIVNKSAVVGSFAQDYVSTWLTATSADAGALRQFVSVDAADLQLPSTPAVVISAPTVVAVTYEGDAAEDAAAEVYSVVVAVNERPYDSAPPTRGLYRVPVLWSAYGPRAAALPARVQGPGAGADVPPAYPMTLAPNDTAFQVVSGFVTAYLTDAGGVDRYATADSGIVGLGGVYRNPADVTGRSAPLVTAVTATATPSSAPADGETVRVLARVTAMTAQYAPVHMVYPLTLRGVGGHWSVAAIDRAPVLSDRDAPTPVVPTAPTPTR</sequence>
<gene>
    <name evidence="1" type="ORF">NM203_32125</name>
</gene>
<proteinExistence type="predicted"/>
<accession>A0ABT1MGF8</accession>